<dbReference type="InterPro" id="IPR005064">
    <property type="entry name" value="BUG"/>
</dbReference>
<evidence type="ECO:0000313" key="3">
    <source>
        <dbReference type="EMBL" id="MBU8872291.1"/>
    </source>
</evidence>
<comment type="caution">
    <text evidence="3">The sequence shown here is derived from an EMBL/GenBank/DDBJ whole genome shotgun (WGS) entry which is preliminary data.</text>
</comment>
<dbReference type="CDD" id="cd07012">
    <property type="entry name" value="PBP2_Bug_TTT"/>
    <property type="match status" value="1"/>
</dbReference>
<dbReference type="PANTHER" id="PTHR42928">
    <property type="entry name" value="TRICARBOXYLATE-BINDING PROTEIN"/>
    <property type="match status" value="1"/>
</dbReference>
<reference evidence="3 4" key="1">
    <citation type="submission" date="2021-06" db="EMBL/GenBank/DDBJ databases">
        <authorList>
            <person name="Lee D.H."/>
        </authorList>
    </citation>
    <scope>NUCLEOTIDE SEQUENCE [LARGE SCALE GENOMIC DNA]</scope>
    <source>
        <strain evidence="3 4">MMS21-HV4-11</strain>
    </source>
</reference>
<organism evidence="3 4">
    <name type="scientific">Reyranella humidisoli</name>
    <dbReference type="NCBI Taxonomy" id="2849149"/>
    <lineage>
        <taxon>Bacteria</taxon>
        <taxon>Pseudomonadati</taxon>
        <taxon>Pseudomonadota</taxon>
        <taxon>Alphaproteobacteria</taxon>
        <taxon>Hyphomicrobiales</taxon>
        <taxon>Reyranellaceae</taxon>
        <taxon>Reyranella</taxon>
    </lineage>
</organism>
<feature type="chain" id="PRO_5046111419" evidence="2">
    <location>
        <begin position="26"/>
        <end position="325"/>
    </location>
</feature>
<keyword evidence="4" id="KW-1185">Reference proteome</keyword>
<accession>A0ABS6ICF4</accession>
<dbReference type="RefSeq" id="WP_216956098.1">
    <property type="nucleotide sequence ID" value="NZ_JAHOPB010000001.1"/>
</dbReference>
<protein>
    <submittedName>
        <fullName evidence="3">Tripartite tricarboxylate transporter substrate binding protein</fullName>
    </submittedName>
</protein>
<dbReference type="Pfam" id="PF03401">
    <property type="entry name" value="TctC"/>
    <property type="match status" value="1"/>
</dbReference>
<name>A0ABS6ICF4_9HYPH</name>
<gene>
    <name evidence="3" type="ORF">KQ910_00880</name>
</gene>
<comment type="similarity">
    <text evidence="1">Belongs to the UPF0065 (bug) family.</text>
</comment>
<proteinExistence type="inferred from homology"/>
<dbReference type="Proteomes" id="UP000727907">
    <property type="component" value="Unassembled WGS sequence"/>
</dbReference>
<sequence>MRRRHLLGLTAATLATPAILTSAWAQGFPNKPIRIIIPYAPGGTSDILARLMQPHLQAALGQSVVVENRTGANGNIAVDMIAKSAPDGYTLVLTDLGNLTISPSVMKLPFDVAKDFNAVTVLAYTPHLLAAAPDRPYKTAAELIAFAKANPDKLNYATAGLGSAPHLAGALFAHSLGLKITFIPMKGGAEAIQQVAGGHADALFNGMIATLPHVKSGKLRGLAVSSAKRNELAPDLPTVIEAAGIKDFVTGSWQGFLAAKGTPPEVLERLYVEIDKTTKIPEVATRLKELGAEPVLYKPAQSDTWRGREVENWAKVVKDTGIKLE</sequence>
<evidence type="ECO:0000256" key="1">
    <source>
        <dbReference type="ARBA" id="ARBA00006987"/>
    </source>
</evidence>
<dbReference type="PANTHER" id="PTHR42928:SF5">
    <property type="entry name" value="BLR1237 PROTEIN"/>
    <property type="match status" value="1"/>
</dbReference>
<evidence type="ECO:0000256" key="2">
    <source>
        <dbReference type="SAM" id="SignalP"/>
    </source>
</evidence>
<keyword evidence="2" id="KW-0732">Signal</keyword>
<dbReference type="PIRSF" id="PIRSF017082">
    <property type="entry name" value="YflP"/>
    <property type="match status" value="1"/>
</dbReference>
<dbReference type="EMBL" id="JAHOPB010000001">
    <property type="protein sequence ID" value="MBU8872291.1"/>
    <property type="molecule type" value="Genomic_DNA"/>
</dbReference>
<feature type="signal peptide" evidence="2">
    <location>
        <begin position="1"/>
        <end position="25"/>
    </location>
</feature>
<evidence type="ECO:0000313" key="4">
    <source>
        <dbReference type="Proteomes" id="UP000727907"/>
    </source>
</evidence>